<evidence type="ECO:0000313" key="1">
    <source>
        <dbReference type="EMBL" id="MBR0551049.1"/>
    </source>
</evidence>
<name>A0A8T4IFL9_9SPHN</name>
<comment type="caution">
    <text evidence="1">The sequence shown here is derived from an EMBL/GenBank/DDBJ whole genome shotgun (WGS) entry which is preliminary data.</text>
</comment>
<protein>
    <recommendedName>
        <fullName evidence="3">Universal stress protein</fullName>
    </recommendedName>
</protein>
<dbReference type="EMBL" id="JAGRQC010000001">
    <property type="protein sequence ID" value="MBR0551049.1"/>
    <property type="molecule type" value="Genomic_DNA"/>
</dbReference>
<proteinExistence type="predicted"/>
<accession>A0A8T4IFL9</accession>
<gene>
    <name evidence="1" type="ORF">J7S20_00850</name>
</gene>
<sequence>MKSLLVPLFDDGALNHRVDAADALARGLDAHIMFAEPPGSSRSPPQTGAASDVAPLSDTDAAALARLTTLSDLVIVPSVWRPSRPTGPSTADIITHCFAPLLAMPSSARIDRLPETAIIAWSDTSPTTALALKAAIPLLAHAAGVKIVSVGGVRDDDGAINPVDYLRWHGIAADFAVLPRSGRVSDTLHDAAREIDAELIVMGAYGRGRFLEDGFGGITRRMLEITETPLLLHPS</sequence>
<dbReference type="AlphaFoldDB" id="A0A8T4IFL9"/>
<organism evidence="1 2">
    <name type="scientific">Stakelama marina</name>
    <dbReference type="NCBI Taxonomy" id="2826939"/>
    <lineage>
        <taxon>Bacteria</taxon>
        <taxon>Pseudomonadati</taxon>
        <taxon>Pseudomonadota</taxon>
        <taxon>Alphaproteobacteria</taxon>
        <taxon>Sphingomonadales</taxon>
        <taxon>Sphingomonadaceae</taxon>
        <taxon>Stakelama</taxon>
    </lineage>
</organism>
<keyword evidence="2" id="KW-1185">Reference proteome</keyword>
<evidence type="ECO:0008006" key="3">
    <source>
        <dbReference type="Google" id="ProtNLM"/>
    </source>
</evidence>
<dbReference type="CDD" id="cd00293">
    <property type="entry name" value="USP-like"/>
    <property type="match status" value="1"/>
</dbReference>
<dbReference type="Proteomes" id="UP000676996">
    <property type="component" value="Unassembled WGS sequence"/>
</dbReference>
<dbReference type="RefSeq" id="WP_284052341.1">
    <property type="nucleotide sequence ID" value="NZ_JAGRQC010000001.1"/>
</dbReference>
<evidence type="ECO:0000313" key="2">
    <source>
        <dbReference type="Proteomes" id="UP000676996"/>
    </source>
</evidence>
<reference evidence="1" key="1">
    <citation type="submission" date="2021-04" db="EMBL/GenBank/DDBJ databases">
        <title>Ouciella asimina sp. nov., isolated from the surface seawater in the hydrothermal field of Okinawa Trough.</title>
        <authorList>
            <person name="Shuang W."/>
        </authorList>
    </citation>
    <scope>NUCLEOTIDE SEQUENCE</scope>
    <source>
        <strain evidence="1">LXI357</strain>
    </source>
</reference>
<dbReference type="Gene3D" id="3.40.50.12370">
    <property type="match status" value="1"/>
</dbReference>
<dbReference type="SUPFAM" id="SSF52402">
    <property type="entry name" value="Adenine nucleotide alpha hydrolases-like"/>
    <property type="match status" value="1"/>
</dbReference>